<keyword evidence="7" id="KW-0275">Fatty acid biosynthesis</keyword>
<dbReference type="NCBIfam" id="TIGR00516">
    <property type="entry name" value="acpS"/>
    <property type="match status" value="1"/>
</dbReference>
<evidence type="ECO:0000256" key="7">
    <source>
        <dbReference type="ARBA" id="ARBA00023160"/>
    </source>
</evidence>
<keyword evidence="1" id="KW-0444">Lipid biosynthesis</keyword>
<sequence>MIEGIGIDVVDIERFRQSLNRTPGLLEKLFTELERVKPIASLAARFAAKEALAKALNAGHGLSWHEAEVINLESGKPEFLFRGEIADRVEGSRVHLSLSHDAGIASAMVMVESM</sequence>
<keyword evidence="6" id="KW-0443">Lipid metabolism</keyword>
<dbReference type="EMBL" id="CAFBSG010000016">
    <property type="protein sequence ID" value="CAB5240761.1"/>
    <property type="molecule type" value="Genomic_DNA"/>
</dbReference>
<dbReference type="GO" id="GO:0006633">
    <property type="term" value="P:fatty acid biosynthetic process"/>
    <property type="evidence" value="ECO:0007669"/>
    <property type="project" value="UniProtKB-KW"/>
</dbReference>
<evidence type="ECO:0000313" key="9">
    <source>
        <dbReference type="EMBL" id="CAB5240761.1"/>
    </source>
</evidence>
<dbReference type="InterPro" id="IPR002582">
    <property type="entry name" value="ACPS"/>
</dbReference>
<evidence type="ECO:0000256" key="5">
    <source>
        <dbReference type="ARBA" id="ARBA00022842"/>
    </source>
</evidence>
<dbReference type="InterPro" id="IPR037143">
    <property type="entry name" value="4-PPantetheinyl_Trfase_dom_sf"/>
</dbReference>
<dbReference type="HAMAP" id="MF_00101">
    <property type="entry name" value="AcpS"/>
    <property type="match status" value="1"/>
</dbReference>
<dbReference type="InterPro" id="IPR004568">
    <property type="entry name" value="Ppantetheine-prot_Trfase_dom"/>
</dbReference>
<name>A0A6J7XV92_9ZZZZ</name>
<protein>
    <submittedName>
        <fullName evidence="9">Unannotated protein</fullName>
    </submittedName>
</protein>
<dbReference type="Gene3D" id="3.90.470.20">
    <property type="entry name" value="4'-phosphopantetheinyl transferase domain"/>
    <property type="match status" value="1"/>
</dbReference>
<keyword evidence="2" id="KW-0808">Transferase</keyword>
<evidence type="ECO:0000256" key="2">
    <source>
        <dbReference type="ARBA" id="ARBA00022679"/>
    </source>
</evidence>
<evidence type="ECO:0000259" key="8">
    <source>
        <dbReference type="Pfam" id="PF01648"/>
    </source>
</evidence>
<reference evidence="9" key="1">
    <citation type="submission" date="2020-05" db="EMBL/GenBank/DDBJ databases">
        <authorList>
            <person name="Chiriac C."/>
            <person name="Salcher M."/>
            <person name="Ghai R."/>
            <person name="Kavagutti S V."/>
        </authorList>
    </citation>
    <scope>NUCLEOTIDE SEQUENCE</scope>
</reference>
<keyword evidence="4" id="KW-0276">Fatty acid metabolism</keyword>
<keyword evidence="3" id="KW-0479">Metal-binding</keyword>
<evidence type="ECO:0000256" key="3">
    <source>
        <dbReference type="ARBA" id="ARBA00022723"/>
    </source>
</evidence>
<proteinExistence type="inferred from homology"/>
<feature type="domain" description="4'-phosphopantetheinyl transferase" evidence="8">
    <location>
        <begin position="4"/>
        <end position="88"/>
    </location>
</feature>
<evidence type="ECO:0000256" key="4">
    <source>
        <dbReference type="ARBA" id="ARBA00022832"/>
    </source>
</evidence>
<dbReference type="AlphaFoldDB" id="A0A6J7XV92"/>
<dbReference type="GO" id="GO:0000287">
    <property type="term" value="F:magnesium ion binding"/>
    <property type="evidence" value="ECO:0007669"/>
    <property type="project" value="InterPro"/>
</dbReference>
<dbReference type="NCBIfam" id="NF000832">
    <property type="entry name" value="PRK00070.3-2"/>
    <property type="match status" value="1"/>
</dbReference>
<accession>A0A6J7XV92</accession>
<evidence type="ECO:0000256" key="6">
    <source>
        <dbReference type="ARBA" id="ARBA00023098"/>
    </source>
</evidence>
<dbReference type="Pfam" id="PF01648">
    <property type="entry name" value="ACPS"/>
    <property type="match status" value="1"/>
</dbReference>
<evidence type="ECO:0000256" key="1">
    <source>
        <dbReference type="ARBA" id="ARBA00022516"/>
    </source>
</evidence>
<dbReference type="InterPro" id="IPR008278">
    <property type="entry name" value="4-PPantetheinyl_Trfase_dom"/>
</dbReference>
<organism evidence="9">
    <name type="scientific">freshwater metagenome</name>
    <dbReference type="NCBI Taxonomy" id="449393"/>
    <lineage>
        <taxon>unclassified sequences</taxon>
        <taxon>metagenomes</taxon>
        <taxon>ecological metagenomes</taxon>
    </lineage>
</organism>
<dbReference type="SUPFAM" id="SSF56214">
    <property type="entry name" value="4'-phosphopantetheinyl transferase"/>
    <property type="match status" value="1"/>
</dbReference>
<dbReference type="NCBIfam" id="TIGR00556">
    <property type="entry name" value="pantethn_trn"/>
    <property type="match status" value="1"/>
</dbReference>
<keyword evidence="5" id="KW-0460">Magnesium</keyword>
<dbReference type="GO" id="GO:0008897">
    <property type="term" value="F:holo-[acyl-carrier-protein] synthase activity"/>
    <property type="evidence" value="ECO:0007669"/>
    <property type="project" value="InterPro"/>
</dbReference>
<gene>
    <name evidence="9" type="ORF">UFOPK3554_01038</name>
</gene>